<reference evidence="1 2" key="1">
    <citation type="submission" date="2020-03" db="EMBL/GenBank/DDBJ databases">
        <title>WGS of actinomycetes isolated from Thailand.</title>
        <authorList>
            <person name="Thawai C."/>
        </authorList>
    </citation>
    <scope>NUCLEOTIDE SEQUENCE [LARGE SCALE GENOMIC DNA]</scope>
    <source>
        <strain evidence="1 2">HSS6-12</strain>
    </source>
</reference>
<gene>
    <name evidence="1" type="ORF">HCJ94_27665</name>
</gene>
<dbReference type="Pfam" id="PF19757">
    <property type="entry name" value="DUF6244"/>
    <property type="match status" value="1"/>
</dbReference>
<dbReference type="InterPro" id="IPR046211">
    <property type="entry name" value="DUF6244"/>
</dbReference>
<name>A0ABX0ZFB3_9ACTN</name>
<evidence type="ECO:0000313" key="2">
    <source>
        <dbReference type="Proteomes" id="UP000783871"/>
    </source>
</evidence>
<proteinExistence type="predicted"/>
<comment type="caution">
    <text evidence="1">The sequence shown here is derived from an EMBL/GenBank/DDBJ whole genome shotgun (WGS) entry which is preliminary data.</text>
</comment>
<accession>A0ABX0ZFB3</accession>
<organism evidence="1 2">
    <name type="scientific">Micromonospora thermarum</name>
    <dbReference type="NCBI Taxonomy" id="2720024"/>
    <lineage>
        <taxon>Bacteria</taxon>
        <taxon>Bacillati</taxon>
        <taxon>Actinomycetota</taxon>
        <taxon>Actinomycetes</taxon>
        <taxon>Micromonosporales</taxon>
        <taxon>Micromonosporaceae</taxon>
        <taxon>Micromonospora</taxon>
    </lineage>
</organism>
<evidence type="ECO:0000313" key="1">
    <source>
        <dbReference type="EMBL" id="NJP35639.1"/>
    </source>
</evidence>
<keyword evidence="2" id="KW-1185">Reference proteome</keyword>
<dbReference type="RefSeq" id="WP_168003952.1">
    <property type="nucleotide sequence ID" value="NZ_JAATEO010000048.1"/>
</dbReference>
<sequence length="175" mass="17543">MSHIEKITAELRTLSGGVERAQALTATADQQAQEVARRAAGAGFAAVAAGMTRVRGAIATVQGRLSGLATSIGEATTATAAVPREATPEETVAGLGPVRDGIVGTRAASSATISQVGDAQRLVTLVLQGGQPGPLLQGLEGVKQVLVQVVQRTTAAERSVEAAVAEARRTGAPGA</sequence>
<protein>
    <submittedName>
        <fullName evidence="1">Uncharacterized protein</fullName>
    </submittedName>
</protein>
<dbReference type="Proteomes" id="UP000783871">
    <property type="component" value="Unassembled WGS sequence"/>
</dbReference>
<dbReference type="EMBL" id="JAATEO010000048">
    <property type="protein sequence ID" value="NJP35639.1"/>
    <property type="molecule type" value="Genomic_DNA"/>
</dbReference>